<sequence length="86" mass="9633">MQASSLRQTQHLPPKNISVGLTSFPSTRGRTLAVCAMTRHPQARSLGGWIIEGVPSRQSRESERGYGNIRWQYRVARLSPAKTNLE</sequence>
<name>A0A4U9F5H7_GIBZA</name>
<evidence type="ECO:0000256" key="1">
    <source>
        <dbReference type="SAM" id="MobiDB-lite"/>
    </source>
</evidence>
<gene>
    <name evidence="2" type="ORF">MDCFG202_LOCUS496261</name>
</gene>
<dbReference type="AlphaFoldDB" id="A0A4U9F5H7"/>
<dbReference type="Proteomes" id="UP000746612">
    <property type="component" value="Unassembled WGS sequence"/>
</dbReference>
<evidence type="ECO:0000313" key="3">
    <source>
        <dbReference type="Proteomes" id="UP000746612"/>
    </source>
</evidence>
<proteinExistence type="predicted"/>
<feature type="region of interest" description="Disordered" evidence="1">
    <location>
        <begin position="1"/>
        <end position="23"/>
    </location>
</feature>
<feature type="compositionally biased region" description="Polar residues" evidence="1">
    <location>
        <begin position="1"/>
        <end position="11"/>
    </location>
</feature>
<protein>
    <submittedName>
        <fullName evidence="2">Uncharacterized protein</fullName>
    </submittedName>
</protein>
<comment type="caution">
    <text evidence="2">The sequence shown here is derived from an EMBL/GenBank/DDBJ whole genome shotgun (WGS) entry which is preliminary data.</text>
</comment>
<evidence type="ECO:0000313" key="2">
    <source>
        <dbReference type="EMBL" id="CAG2004884.1"/>
    </source>
</evidence>
<dbReference type="EMBL" id="CAJPIJ010000183">
    <property type="protein sequence ID" value="CAG2004884.1"/>
    <property type="molecule type" value="Genomic_DNA"/>
</dbReference>
<organism evidence="2 3">
    <name type="scientific">Gibberella zeae</name>
    <name type="common">Wheat head blight fungus</name>
    <name type="synonym">Fusarium graminearum</name>
    <dbReference type="NCBI Taxonomy" id="5518"/>
    <lineage>
        <taxon>Eukaryota</taxon>
        <taxon>Fungi</taxon>
        <taxon>Dikarya</taxon>
        <taxon>Ascomycota</taxon>
        <taxon>Pezizomycotina</taxon>
        <taxon>Sordariomycetes</taxon>
        <taxon>Hypocreomycetidae</taxon>
        <taxon>Hypocreales</taxon>
        <taxon>Nectriaceae</taxon>
        <taxon>Fusarium</taxon>
    </lineage>
</organism>
<accession>A0A4U9F5H7</accession>
<reference evidence="2" key="1">
    <citation type="submission" date="2021-03" db="EMBL/GenBank/DDBJ databases">
        <authorList>
            <person name="Alouane T."/>
            <person name="Langin T."/>
            <person name="Bonhomme L."/>
        </authorList>
    </citation>
    <scope>NUCLEOTIDE SEQUENCE</scope>
    <source>
        <strain evidence="2">MDC_Fg202</strain>
    </source>
</reference>